<evidence type="ECO:0000313" key="5">
    <source>
        <dbReference type="Proteomes" id="UP001309705"/>
    </source>
</evidence>
<dbReference type="PANTHER" id="PTHR43046:SF2">
    <property type="entry name" value="8-OXO-DGTP DIPHOSPHATASE-RELATED"/>
    <property type="match status" value="1"/>
</dbReference>
<accession>A0ABU6JU38</accession>
<comment type="cofactor">
    <cofactor evidence="1">
        <name>Mg(2+)</name>
        <dbReference type="ChEBI" id="CHEBI:18420"/>
    </cofactor>
</comment>
<dbReference type="InterPro" id="IPR000086">
    <property type="entry name" value="NUDIX_hydrolase_dom"/>
</dbReference>
<evidence type="ECO:0000256" key="1">
    <source>
        <dbReference type="ARBA" id="ARBA00001946"/>
    </source>
</evidence>
<dbReference type="CDD" id="cd04690">
    <property type="entry name" value="NUDIX_Hydrolase"/>
    <property type="match status" value="1"/>
</dbReference>
<dbReference type="Gene3D" id="3.90.79.10">
    <property type="entry name" value="Nucleoside Triphosphate Pyrophosphohydrolase"/>
    <property type="match status" value="1"/>
</dbReference>
<dbReference type="SUPFAM" id="SSF55811">
    <property type="entry name" value="Nudix"/>
    <property type="match status" value="1"/>
</dbReference>
<sequence>MRTQIAVSAACLFNSAHELLLVRKAGTQYFMLPGGKPELGEDGQNALLRELKEELGLTLEPEQLPYLGIWTATAANENNADVQAKVWRAEIANTVSASAEIEEAVWYSLSHRPDITLAPLITECILPFLTAEARKQ</sequence>
<organism evidence="4 5">
    <name type="scientific">Brenneria populi</name>
    <dbReference type="NCBI Taxonomy" id="1505588"/>
    <lineage>
        <taxon>Bacteria</taxon>
        <taxon>Pseudomonadati</taxon>
        <taxon>Pseudomonadota</taxon>
        <taxon>Gammaproteobacteria</taxon>
        <taxon>Enterobacterales</taxon>
        <taxon>Pectobacteriaceae</taxon>
        <taxon>Brenneria</taxon>
    </lineage>
</organism>
<protein>
    <submittedName>
        <fullName evidence="4">NUDIX domain-containing protein</fullName>
    </submittedName>
</protein>
<dbReference type="Pfam" id="PF00293">
    <property type="entry name" value="NUDIX"/>
    <property type="match status" value="1"/>
</dbReference>
<feature type="domain" description="Nudix hydrolase" evidence="3">
    <location>
        <begin position="3"/>
        <end position="130"/>
    </location>
</feature>
<dbReference type="Proteomes" id="UP001309705">
    <property type="component" value="Unassembled WGS sequence"/>
</dbReference>
<evidence type="ECO:0000259" key="3">
    <source>
        <dbReference type="PROSITE" id="PS51462"/>
    </source>
</evidence>
<name>A0ABU6JU38_9GAMM</name>
<dbReference type="InterPro" id="IPR020084">
    <property type="entry name" value="NUDIX_hydrolase_CS"/>
</dbReference>
<keyword evidence="5" id="KW-1185">Reference proteome</keyword>
<dbReference type="PROSITE" id="PS51462">
    <property type="entry name" value="NUDIX"/>
    <property type="match status" value="1"/>
</dbReference>
<comment type="caution">
    <text evidence="4">The sequence shown here is derived from an EMBL/GenBank/DDBJ whole genome shotgun (WGS) entry which is preliminary data.</text>
</comment>
<evidence type="ECO:0000256" key="2">
    <source>
        <dbReference type="ARBA" id="ARBA00022801"/>
    </source>
</evidence>
<dbReference type="InterPro" id="IPR015797">
    <property type="entry name" value="NUDIX_hydrolase-like_dom_sf"/>
</dbReference>
<reference evidence="4 5" key="1">
    <citation type="journal article" date="2017" name="Int. J. Syst. Evol. Microbiol.">
        <title>Brenneria populi subsp. brevivirga subsp. nov. isolated from symptomatic bark of Populus x euramericana canker, and description of Brenneria populi subsp. populi subsp. nov.</title>
        <authorList>
            <person name="Zheng M.H."/>
            <person name="Piao C.G."/>
            <person name="Xue H."/>
            <person name="Guo M.W."/>
            <person name="Li Y."/>
        </authorList>
    </citation>
    <scope>NUCLEOTIDE SEQUENCE [LARGE SCALE GENOMIC DNA]</scope>
    <source>
        <strain evidence="4 5">D9-5</strain>
    </source>
</reference>
<keyword evidence="2" id="KW-0378">Hydrolase</keyword>
<gene>
    <name evidence="4" type="ORF">VSX58_16250</name>
</gene>
<evidence type="ECO:0000313" key="4">
    <source>
        <dbReference type="EMBL" id="MEC5344146.1"/>
    </source>
</evidence>
<dbReference type="EMBL" id="JAYWTM010000017">
    <property type="protein sequence ID" value="MEC5344146.1"/>
    <property type="molecule type" value="Genomic_DNA"/>
</dbReference>
<dbReference type="PROSITE" id="PS00893">
    <property type="entry name" value="NUDIX_BOX"/>
    <property type="match status" value="1"/>
</dbReference>
<dbReference type="PANTHER" id="PTHR43046">
    <property type="entry name" value="GDP-MANNOSE MANNOSYL HYDROLASE"/>
    <property type="match status" value="1"/>
</dbReference>
<proteinExistence type="predicted"/>
<dbReference type="RefSeq" id="WP_327618997.1">
    <property type="nucleotide sequence ID" value="NZ_JAYWTM010000017.1"/>
</dbReference>